<dbReference type="OrthoDB" id="1748794at2"/>
<feature type="transmembrane region" description="Helical" evidence="1">
    <location>
        <begin position="62"/>
        <end position="83"/>
    </location>
</feature>
<protein>
    <submittedName>
        <fullName evidence="2">Cell division protein FtsQ</fullName>
    </submittedName>
</protein>
<keyword evidence="2" id="KW-0132">Cell division</keyword>
<dbReference type="STRING" id="1122142.SAMN02910414_00679"/>
<dbReference type="Proteomes" id="UP000183918">
    <property type="component" value="Unassembled WGS sequence"/>
</dbReference>
<proteinExistence type="predicted"/>
<keyword evidence="1" id="KW-0812">Transmembrane</keyword>
<organism evidence="2 3">
    <name type="scientific">Lachnobacterium bovis DSM 14045</name>
    <dbReference type="NCBI Taxonomy" id="1122142"/>
    <lineage>
        <taxon>Bacteria</taxon>
        <taxon>Bacillati</taxon>
        <taxon>Bacillota</taxon>
        <taxon>Clostridia</taxon>
        <taxon>Lachnospirales</taxon>
        <taxon>Lachnospiraceae</taxon>
        <taxon>Lachnobacterium</taxon>
    </lineage>
</organism>
<name>A0A1H3GV93_9FIRM</name>
<keyword evidence="1" id="KW-1133">Transmembrane helix</keyword>
<keyword evidence="1" id="KW-0472">Membrane</keyword>
<keyword evidence="3" id="KW-1185">Reference proteome</keyword>
<evidence type="ECO:0000313" key="3">
    <source>
        <dbReference type="Proteomes" id="UP000183918"/>
    </source>
</evidence>
<gene>
    <name evidence="2" type="ORF">SAMN02910414_00679</name>
</gene>
<sequence length="292" mass="33391">MRKKIKIEEIENLALDDTTTKKDNDKSDKHKINKINYNGIGNDVESKSKAVNLYSIPKPLKILLGIVMVLLVIFIVLCSVFKLKKVEIEGNTLYDNEKIKKVVLNDSNSWNTLYVFIKYRMTNTKDTPFIDKMNIKMVNPTTLKINVCEKEMLGYIYIPAIDSNAYFDKDGIVIELSKRIIPNVPKVDGLSCAKVVQYEKLPVASSKLKDLLALTRSLKKYKIPPDLIVYLKDDTPSLKYKDVEVPLGKTVEYTPKIERLCQILKSLNNMKGVLHLDKWNSGDSNIIFEKTQ</sequence>
<accession>A0A1H3GV93</accession>
<evidence type="ECO:0000313" key="2">
    <source>
        <dbReference type="EMBL" id="SDY07242.1"/>
    </source>
</evidence>
<dbReference type="AlphaFoldDB" id="A0A1H3GV93"/>
<dbReference type="EMBL" id="FNPG01000007">
    <property type="protein sequence ID" value="SDY07242.1"/>
    <property type="molecule type" value="Genomic_DNA"/>
</dbReference>
<keyword evidence="2" id="KW-0131">Cell cycle</keyword>
<dbReference type="RefSeq" id="WP_083354420.1">
    <property type="nucleotide sequence ID" value="NZ_FNPG01000007.1"/>
</dbReference>
<evidence type="ECO:0000256" key="1">
    <source>
        <dbReference type="SAM" id="Phobius"/>
    </source>
</evidence>
<reference evidence="2 3" key="1">
    <citation type="submission" date="2016-10" db="EMBL/GenBank/DDBJ databases">
        <authorList>
            <person name="de Groot N.N."/>
        </authorList>
    </citation>
    <scope>NUCLEOTIDE SEQUENCE [LARGE SCALE GENOMIC DNA]</scope>
    <source>
        <strain evidence="2 3">DSM 14045</strain>
    </source>
</reference>
<dbReference type="GO" id="GO:0051301">
    <property type="term" value="P:cell division"/>
    <property type="evidence" value="ECO:0007669"/>
    <property type="project" value="UniProtKB-KW"/>
</dbReference>